<dbReference type="PANTHER" id="PTHR37815">
    <property type="entry name" value="UPF0397 PROTEIN BC_2624-RELATED"/>
    <property type="match status" value="1"/>
</dbReference>
<protein>
    <submittedName>
        <fullName evidence="4">Membrane protein</fullName>
    </submittedName>
</protein>
<dbReference type="EMBL" id="AP022822">
    <property type="protein sequence ID" value="BCA85707.1"/>
    <property type="molecule type" value="Genomic_DNA"/>
</dbReference>
<dbReference type="RefSeq" id="WP_173102951.1">
    <property type="nucleotide sequence ID" value="NZ_AP022822.1"/>
</dbReference>
<evidence type="ECO:0000256" key="1">
    <source>
        <dbReference type="ARBA" id="ARBA00022692"/>
    </source>
</evidence>
<keyword evidence="1 3" id="KW-0812">Transmembrane</keyword>
<dbReference type="Gene3D" id="1.10.1760.20">
    <property type="match status" value="1"/>
</dbReference>
<dbReference type="InterPro" id="IPR009825">
    <property type="entry name" value="ECF_substrate-spec-like"/>
</dbReference>
<dbReference type="Proteomes" id="UP000502998">
    <property type="component" value="Chromosome"/>
</dbReference>
<accession>A0A679IR33</accession>
<dbReference type="GO" id="GO:0016020">
    <property type="term" value="C:membrane"/>
    <property type="evidence" value="ECO:0007669"/>
    <property type="project" value="InterPro"/>
</dbReference>
<gene>
    <name evidence="4" type="ORF">EsVE80_12300</name>
</gene>
<reference evidence="4 5" key="1">
    <citation type="submission" date="2020-02" db="EMBL/GenBank/DDBJ databases">
        <title>Characterization of vanA genotype vancomycin-resistant Enterococcus saigonensis VE80.</title>
        <authorList>
            <person name="Harada T."/>
            <person name="Motooka D."/>
            <person name="Nakamura S."/>
            <person name="Yamamoto Y."/>
            <person name="Kawahara R."/>
            <person name="Kawatsu K."/>
        </authorList>
    </citation>
    <scope>NUCLEOTIDE SEQUENCE [LARGE SCALE GENOMIC DNA]</scope>
    <source>
        <strain evidence="4 5">VE80</strain>
    </source>
</reference>
<evidence type="ECO:0000256" key="3">
    <source>
        <dbReference type="SAM" id="Phobius"/>
    </source>
</evidence>
<keyword evidence="3" id="KW-0472">Membrane</keyword>
<organism evidence="4 5">
    <name type="scientific">Enterococcus saigonensis</name>
    <dbReference type="NCBI Taxonomy" id="1805431"/>
    <lineage>
        <taxon>Bacteria</taxon>
        <taxon>Bacillati</taxon>
        <taxon>Bacillota</taxon>
        <taxon>Bacilli</taxon>
        <taxon>Lactobacillales</taxon>
        <taxon>Enterococcaceae</taxon>
        <taxon>Enterococcus</taxon>
    </lineage>
</organism>
<evidence type="ECO:0000256" key="2">
    <source>
        <dbReference type="ARBA" id="ARBA00022989"/>
    </source>
</evidence>
<sequence length="164" mass="17122">MPIKKLTLYAVLAALTSAVSLLVVIPIPGTNGIVTLCDAGIAITSLLFGPGAGFFVGAISGGFIDLLAGYPQWIVFSLLIHGVQGFVFGYFFKQNKTLKGLGLVMGILVMVIGYALATDLLYGFGAGIASLPSNLFQSAFGVIVAIPITATLKKVTGKRLKFNH</sequence>
<dbReference type="Pfam" id="PF07155">
    <property type="entry name" value="ECF-ribofla_trS"/>
    <property type="match status" value="1"/>
</dbReference>
<feature type="transmembrane region" description="Helical" evidence="3">
    <location>
        <begin position="135"/>
        <end position="152"/>
    </location>
</feature>
<name>A0A679IR33_9ENTE</name>
<dbReference type="AlphaFoldDB" id="A0A679IR33"/>
<dbReference type="KEGG" id="esg:EsVE80_12300"/>
<evidence type="ECO:0000313" key="5">
    <source>
        <dbReference type="Proteomes" id="UP000502998"/>
    </source>
</evidence>
<feature type="transmembrane region" description="Helical" evidence="3">
    <location>
        <begin position="70"/>
        <end position="91"/>
    </location>
</feature>
<feature type="transmembrane region" description="Helical" evidence="3">
    <location>
        <begin position="39"/>
        <end position="64"/>
    </location>
</feature>
<feature type="transmembrane region" description="Helical" evidence="3">
    <location>
        <begin position="103"/>
        <end position="129"/>
    </location>
</feature>
<keyword evidence="2 3" id="KW-1133">Transmembrane helix</keyword>
<proteinExistence type="predicted"/>
<feature type="transmembrane region" description="Helical" evidence="3">
    <location>
        <begin position="6"/>
        <end position="27"/>
    </location>
</feature>
<evidence type="ECO:0000313" key="4">
    <source>
        <dbReference type="EMBL" id="BCA85707.1"/>
    </source>
</evidence>
<keyword evidence="5" id="KW-1185">Reference proteome</keyword>
<dbReference type="PANTHER" id="PTHR37815:SF3">
    <property type="entry name" value="UPF0397 PROTEIN SPR0429"/>
    <property type="match status" value="1"/>
</dbReference>